<comment type="caution">
    <text evidence="2">The sequence shown here is derived from an EMBL/GenBank/DDBJ whole genome shotgun (WGS) entry which is preliminary data.</text>
</comment>
<name>A0A6G1E4L5_9ORYZ</name>
<sequence>MASRAPIVIQNENLPIFRGIDGKKAGAAAAHGPAARAGRQERKALGDLSKARKAPVASAGGKATAAAGVGGSKNLVKPCYLSDEDWMKCCDWAKDGIETASFTGNDMQKLLSNKQEERIRKKAEKAMGTMQLSMDSLYDIDAHSETCMVDPDDKTKLDLDAEVPPPIPYLSSRLDENEANYVLSDLEFEHQTFANCNLDLKLKDEYGT</sequence>
<organism evidence="2 3">
    <name type="scientific">Oryza meyeriana var. granulata</name>
    <dbReference type="NCBI Taxonomy" id="110450"/>
    <lineage>
        <taxon>Eukaryota</taxon>
        <taxon>Viridiplantae</taxon>
        <taxon>Streptophyta</taxon>
        <taxon>Embryophyta</taxon>
        <taxon>Tracheophyta</taxon>
        <taxon>Spermatophyta</taxon>
        <taxon>Magnoliopsida</taxon>
        <taxon>Liliopsida</taxon>
        <taxon>Poales</taxon>
        <taxon>Poaceae</taxon>
        <taxon>BOP clade</taxon>
        <taxon>Oryzoideae</taxon>
        <taxon>Oryzeae</taxon>
        <taxon>Oryzinae</taxon>
        <taxon>Oryza</taxon>
        <taxon>Oryza meyeriana</taxon>
    </lineage>
</organism>
<reference evidence="2 3" key="1">
    <citation type="submission" date="2019-11" db="EMBL/GenBank/DDBJ databases">
        <title>Whole genome sequence of Oryza granulata.</title>
        <authorList>
            <person name="Li W."/>
        </authorList>
    </citation>
    <scope>NUCLEOTIDE SEQUENCE [LARGE SCALE GENOMIC DNA]</scope>
    <source>
        <strain evidence="3">cv. Menghai</strain>
        <tissue evidence="2">Leaf</tissue>
    </source>
</reference>
<dbReference type="Proteomes" id="UP000479710">
    <property type="component" value="Unassembled WGS sequence"/>
</dbReference>
<evidence type="ECO:0000313" key="3">
    <source>
        <dbReference type="Proteomes" id="UP000479710"/>
    </source>
</evidence>
<accession>A0A6G1E4L5</accession>
<protein>
    <submittedName>
        <fullName evidence="2">Uncharacterized protein</fullName>
    </submittedName>
</protein>
<gene>
    <name evidence="2" type="ORF">E2562_031064</name>
</gene>
<evidence type="ECO:0000256" key="1">
    <source>
        <dbReference type="SAM" id="MobiDB-lite"/>
    </source>
</evidence>
<dbReference type="EMBL" id="SPHZ02000005">
    <property type="protein sequence ID" value="KAF0919719.1"/>
    <property type="molecule type" value="Genomic_DNA"/>
</dbReference>
<proteinExistence type="predicted"/>
<keyword evidence="3" id="KW-1185">Reference proteome</keyword>
<feature type="compositionally biased region" description="Low complexity" evidence="1">
    <location>
        <begin position="54"/>
        <end position="65"/>
    </location>
</feature>
<feature type="region of interest" description="Disordered" evidence="1">
    <location>
        <begin position="46"/>
        <end position="65"/>
    </location>
</feature>
<dbReference type="OrthoDB" id="1905229at2759"/>
<evidence type="ECO:0000313" key="2">
    <source>
        <dbReference type="EMBL" id="KAF0919719.1"/>
    </source>
</evidence>
<dbReference type="AlphaFoldDB" id="A0A6G1E4L5"/>